<gene>
    <name evidence="9" type="ORF">HPBE_LOCUS25799</name>
</gene>
<accession>A0A3P8EBU6</accession>
<evidence type="ECO:0000313" key="10">
    <source>
        <dbReference type="Proteomes" id="UP000050761"/>
    </source>
</evidence>
<reference evidence="9 10" key="1">
    <citation type="submission" date="2018-11" db="EMBL/GenBank/DDBJ databases">
        <authorList>
            <consortium name="Pathogen Informatics"/>
        </authorList>
    </citation>
    <scope>NUCLEOTIDE SEQUENCE [LARGE SCALE GENOMIC DNA]</scope>
</reference>
<dbReference type="PANTHER" id="PTHR11629">
    <property type="entry name" value="VACUOLAR PROTON ATPASES"/>
    <property type="match status" value="1"/>
</dbReference>
<reference evidence="11" key="2">
    <citation type="submission" date="2019-09" db="UniProtKB">
        <authorList>
            <consortium name="WormBaseParasite"/>
        </authorList>
    </citation>
    <scope>IDENTIFICATION</scope>
</reference>
<keyword evidence="6 8" id="KW-0406">Ion transport</keyword>
<dbReference type="PANTHER" id="PTHR11629:SF58">
    <property type="entry name" value="V-TYPE PROTON ATPASE 116 KDA SUBUNIT A 3"/>
    <property type="match status" value="1"/>
</dbReference>
<dbReference type="Proteomes" id="UP000050761">
    <property type="component" value="Unassembled WGS sequence"/>
</dbReference>
<dbReference type="GO" id="GO:0007035">
    <property type="term" value="P:vacuolar acidification"/>
    <property type="evidence" value="ECO:0007669"/>
    <property type="project" value="TreeGrafter"/>
</dbReference>
<keyword evidence="7 8" id="KW-0472">Membrane</keyword>
<evidence type="ECO:0000313" key="9">
    <source>
        <dbReference type="EMBL" id="VDP53951.1"/>
    </source>
</evidence>
<evidence type="ECO:0000256" key="3">
    <source>
        <dbReference type="ARBA" id="ARBA00022448"/>
    </source>
</evidence>
<evidence type="ECO:0000256" key="6">
    <source>
        <dbReference type="ARBA" id="ARBA00023065"/>
    </source>
</evidence>
<dbReference type="AlphaFoldDB" id="A0A183GSY0"/>
<comment type="caution">
    <text evidence="8">Lacks conserved residue(s) required for the propagation of feature annotation.</text>
</comment>
<protein>
    <recommendedName>
        <fullName evidence="8">V-type proton ATPase subunit a</fullName>
    </recommendedName>
</protein>
<keyword evidence="4 8" id="KW-0812">Transmembrane</keyword>
<dbReference type="InterPro" id="IPR002490">
    <property type="entry name" value="V-ATPase_116kDa_su"/>
</dbReference>
<dbReference type="GO" id="GO:0016471">
    <property type="term" value="C:vacuolar proton-transporting V-type ATPase complex"/>
    <property type="evidence" value="ECO:0007669"/>
    <property type="project" value="TreeGrafter"/>
</dbReference>
<evidence type="ECO:0000256" key="8">
    <source>
        <dbReference type="RuleBase" id="RU361189"/>
    </source>
</evidence>
<comment type="subcellular location">
    <subcellularLocation>
        <location evidence="1">Membrane</location>
        <topology evidence="1">Multi-pass membrane protein</topology>
    </subcellularLocation>
</comment>
<proteinExistence type="inferred from homology"/>
<keyword evidence="5 8" id="KW-1133">Transmembrane helix</keyword>
<comment type="function">
    <text evidence="8">Essential component of the vacuolar proton pump (V-ATPase), a multimeric enzyme that catalyzes the translocation of protons across the membranes. Required for assembly and activity of the V-ATPase.</text>
</comment>
<dbReference type="WBParaSite" id="HPBE_0002580001-mRNA-1">
    <property type="protein sequence ID" value="HPBE_0002580001-mRNA-1"/>
    <property type="gene ID" value="HPBE_0002580001"/>
</dbReference>
<dbReference type="GO" id="GO:0046961">
    <property type="term" value="F:proton-transporting ATPase activity, rotational mechanism"/>
    <property type="evidence" value="ECO:0007669"/>
    <property type="project" value="InterPro"/>
</dbReference>
<feature type="transmembrane region" description="Helical" evidence="8">
    <location>
        <begin position="97"/>
        <end position="116"/>
    </location>
</feature>
<sequence length="276" mass="31589">MDAITRDLQQPVPWTLLYADDVIIACEDKDDLERQEQAWCDRPTRFGLKLNPGFVQHINAANATDSVMIDGKNYTYDVYDQCYLQQWYPGQGLIEQILLLLAVIAIPVMLLVKPFYVRSLHNRGLPLPGGHSHGDGDEEVEFQFNFGDVMVYQAIHTIEFALGCISHTASYLRLWALSLAHAQLSEVLWDMLLAIGLNMGGWAGSAAIFVLYYFFGTLSISILILMEGLSAFLHALRLHWLVFFVKFKLVIFQREPRKLRCRRAITRLFRKGFSKE</sequence>
<evidence type="ECO:0000256" key="2">
    <source>
        <dbReference type="ARBA" id="ARBA00009904"/>
    </source>
</evidence>
<dbReference type="GO" id="GO:0005886">
    <property type="term" value="C:plasma membrane"/>
    <property type="evidence" value="ECO:0007669"/>
    <property type="project" value="TreeGrafter"/>
</dbReference>
<dbReference type="Pfam" id="PF01496">
    <property type="entry name" value="V_ATPase_I"/>
    <property type="match status" value="2"/>
</dbReference>
<dbReference type="EMBL" id="UZAH01038618">
    <property type="protein sequence ID" value="VDP53951.1"/>
    <property type="molecule type" value="Genomic_DNA"/>
</dbReference>
<name>A0A183GSY0_HELPZ</name>
<keyword evidence="8" id="KW-0375">Hydrogen ion transport</keyword>
<evidence type="ECO:0000256" key="1">
    <source>
        <dbReference type="ARBA" id="ARBA00004141"/>
    </source>
</evidence>
<feature type="transmembrane region" description="Helical" evidence="8">
    <location>
        <begin position="231"/>
        <end position="252"/>
    </location>
</feature>
<evidence type="ECO:0000313" key="11">
    <source>
        <dbReference type="WBParaSite" id="HPBE_0002580001-mRNA-1"/>
    </source>
</evidence>
<dbReference type="GO" id="GO:0051117">
    <property type="term" value="F:ATPase binding"/>
    <property type="evidence" value="ECO:0007669"/>
    <property type="project" value="TreeGrafter"/>
</dbReference>
<evidence type="ECO:0000256" key="4">
    <source>
        <dbReference type="ARBA" id="ARBA00022692"/>
    </source>
</evidence>
<keyword evidence="3 8" id="KW-0813">Transport</keyword>
<evidence type="ECO:0000256" key="7">
    <source>
        <dbReference type="ARBA" id="ARBA00023136"/>
    </source>
</evidence>
<accession>A0A183GSY0</accession>
<comment type="similarity">
    <text evidence="2 8">Belongs to the V-ATPase 116 kDa subunit family.</text>
</comment>
<dbReference type="GO" id="GO:0033179">
    <property type="term" value="C:proton-transporting V-type ATPase, V0 domain"/>
    <property type="evidence" value="ECO:0007669"/>
    <property type="project" value="InterPro"/>
</dbReference>
<dbReference type="OrthoDB" id="10264220at2759"/>
<organism evidence="10 11">
    <name type="scientific">Heligmosomoides polygyrus</name>
    <name type="common">Parasitic roundworm</name>
    <dbReference type="NCBI Taxonomy" id="6339"/>
    <lineage>
        <taxon>Eukaryota</taxon>
        <taxon>Metazoa</taxon>
        <taxon>Ecdysozoa</taxon>
        <taxon>Nematoda</taxon>
        <taxon>Chromadorea</taxon>
        <taxon>Rhabditida</taxon>
        <taxon>Rhabditina</taxon>
        <taxon>Rhabditomorpha</taxon>
        <taxon>Strongyloidea</taxon>
        <taxon>Heligmosomidae</taxon>
        <taxon>Heligmosomoides</taxon>
    </lineage>
</organism>
<keyword evidence="10" id="KW-1185">Reference proteome</keyword>
<feature type="transmembrane region" description="Helical" evidence="8">
    <location>
        <begin position="201"/>
        <end position="225"/>
    </location>
</feature>
<evidence type="ECO:0000256" key="5">
    <source>
        <dbReference type="ARBA" id="ARBA00022989"/>
    </source>
</evidence>